<evidence type="ECO:0000256" key="1">
    <source>
        <dbReference type="SAM" id="MobiDB-lite"/>
    </source>
</evidence>
<keyword evidence="3" id="KW-1185">Reference proteome</keyword>
<gene>
    <name evidence="2" type="ORF">J7I42_34415</name>
</gene>
<evidence type="ECO:0000313" key="2">
    <source>
        <dbReference type="EMBL" id="MBO9205435.1"/>
    </source>
</evidence>
<protein>
    <submittedName>
        <fullName evidence="2">Uncharacterized protein</fullName>
    </submittedName>
</protein>
<reference evidence="2 3" key="1">
    <citation type="submission" date="2021-03" db="EMBL/GenBank/DDBJ databases">
        <title>Assistant Professor.</title>
        <authorList>
            <person name="Huq M.A."/>
        </authorList>
    </citation>
    <scope>NUCLEOTIDE SEQUENCE [LARGE SCALE GENOMIC DNA]</scope>
    <source>
        <strain evidence="2 3">MAH-29</strain>
    </source>
</reference>
<dbReference type="EMBL" id="JAGHKO010000024">
    <property type="protein sequence ID" value="MBO9205435.1"/>
    <property type="molecule type" value="Genomic_DNA"/>
</dbReference>
<accession>A0ABS3Z6Y0</accession>
<proteinExistence type="predicted"/>
<dbReference type="Proteomes" id="UP000677244">
    <property type="component" value="Unassembled WGS sequence"/>
</dbReference>
<dbReference type="RefSeq" id="WP_209144999.1">
    <property type="nucleotide sequence ID" value="NZ_JAGHKO010000024.1"/>
</dbReference>
<name>A0ABS3Z6Y0_9BACT</name>
<sequence length="97" mass="11451">MKWPLPMHKGDRHKTYNPPDFSREGFSYNSNYRYYGESDHSRSFYIDSNYHIYTYDEWMFEGENGAADIEAGPVNEITINSKGVFTTKVIKKQRPLN</sequence>
<comment type="caution">
    <text evidence="2">The sequence shown here is derived from an EMBL/GenBank/DDBJ whole genome shotgun (WGS) entry which is preliminary data.</text>
</comment>
<evidence type="ECO:0000313" key="3">
    <source>
        <dbReference type="Proteomes" id="UP000677244"/>
    </source>
</evidence>
<organism evidence="2 3">
    <name type="scientific">Niastella soli</name>
    <dbReference type="NCBI Taxonomy" id="2821487"/>
    <lineage>
        <taxon>Bacteria</taxon>
        <taxon>Pseudomonadati</taxon>
        <taxon>Bacteroidota</taxon>
        <taxon>Chitinophagia</taxon>
        <taxon>Chitinophagales</taxon>
        <taxon>Chitinophagaceae</taxon>
        <taxon>Niastella</taxon>
    </lineage>
</organism>
<feature type="region of interest" description="Disordered" evidence="1">
    <location>
        <begin position="1"/>
        <end position="20"/>
    </location>
</feature>